<reference evidence="1 2" key="1">
    <citation type="submission" date="2019-03" db="EMBL/GenBank/DDBJ databases">
        <title>Above-ground endophytic microbial communities from plants in different locations in the United States.</title>
        <authorList>
            <person name="Frank C."/>
        </authorList>
    </citation>
    <scope>NUCLEOTIDE SEQUENCE [LARGE SCALE GENOMIC DNA]</scope>
    <source>
        <strain evidence="1 2">LP_13_YM</strain>
    </source>
</reference>
<proteinExistence type="predicted"/>
<name>A0A4R3YLX9_9GAMM</name>
<dbReference type="AlphaFoldDB" id="A0A4R3YLX9"/>
<keyword evidence="2" id="KW-1185">Reference proteome</keyword>
<accession>A0A4R3YLX9</accession>
<comment type="caution">
    <text evidence="1">The sequence shown here is derived from an EMBL/GenBank/DDBJ whole genome shotgun (WGS) entry which is preliminary data.</text>
</comment>
<evidence type="ECO:0000313" key="1">
    <source>
        <dbReference type="EMBL" id="TCV93192.1"/>
    </source>
</evidence>
<sequence length="84" mass="8898">MRLAAKLGLPKVDAVDWNENAPGDEKSYDFSAWADAHGRGDELKALIAKGQAAANAEAARKRCLPVAAWMSEINSPASLAEFAA</sequence>
<dbReference type="EMBL" id="SMCS01000005">
    <property type="protein sequence ID" value="TCV93192.1"/>
    <property type="molecule type" value="Genomic_DNA"/>
</dbReference>
<evidence type="ECO:0000313" key="2">
    <source>
        <dbReference type="Proteomes" id="UP000295645"/>
    </source>
</evidence>
<dbReference type="Proteomes" id="UP000295645">
    <property type="component" value="Unassembled WGS sequence"/>
</dbReference>
<organism evidence="1 2">
    <name type="scientific">Luteibacter rhizovicinus</name>
    <dbReference type="NCBI Taxonomy" id="242606"/>
    <lineage>
        <taxon>Bacteria</taxon>
        <taxon>Pseudomonadati</taxon>
        <taxon>Pseudomonadota</taxon>
        <taxon>Gammaproteobacteria</taxon>
        <taxon>Lysobacterales</taxon>
        <taxon>Rhodanobacteraceae</taxon>
        <taxon>Luteibacter</taxon>
    </lineage>
</organism>
<protein>
    <submittedName>
        <fullName evidence="1">Uncharacterized protein</fullName>
    </submittedName>
</protein>
<gene>
    <name evidence="1" type="ORF">EC912_10552</name>
</gene>